<feature type="chain" id="PRO_5031600920" description="Carbonic anhydrase" evidence="10">
    <location>
        <begin position="22"/>
        <end position="251"/>
    </location>
</feature>
<comment type="caution">
    <text evidence="12">The sequence shown here is derived from an EMBL/GenBank/DDBJ whole genome shotgun (WGS) entry which is preliminary data.</text>
</comment>
<dbReference type="InterPro" id="IPR041891">
    <property type="entry name" value="Alpha_CA_prokaryot-like"/>
</dbReference>
<comment type="function">
    <text evidence="2 10">Reversible hydration of carbon dioxide.</text>
</comment>
<dbReference type="InterPro" id="IPR023561">
    <property type="entry name" value="Carbonic_anhydrase_a-class"/>
</dbReference>
<dbReference type="PROSITE" id="PS51144">
    <property type="entry name" value="ALPHA_CA_2"/>
    <property type="match status" value="1"/>
</dbReference>
<dbReference type="Proteomes" id="UP000566995">
    <property type="component" value="Unassembled WGS sequence"/>
</dbReference>
<feature type="signal peptide" evidence="10">
    <location>
        <begin position="1"/>
        <end position="21"/>
    </location>
</feature>
<keyword evidence="10" id="KW-0732">Signal</keyword>
<sequence length="251" mass="27855">MTFSLRVLSLIAVFAVPYVHAEGAHWSYHGEQGPDHWGQEGSPLCRSGDHQSPIDISAVHHALSKADSRALQLNYGKSAVTLVNNGHTIQATPGPMANDWITYRGTVYQLAQFHFHTPSEHSINHQRYPMELHLVNKASNGDLLVIGLMLAEGKQNAELASLTQALPARSGETFELDRAHSPDLSALIPENSHHYFYQGSLTTPPCSEGVQWVLFDTPVQLSKEQIERFARIIGDNHRPLQNVNGREVDED</sequence>
<comment type="similarity">
    <text evidence="3 10">Belongs to the alpha-carbonic anhydrase family.</text>
</comment>
<feature type="domain" description="Alpha-carbonic anhydrase" evidence="11">
    <location>
        <begin position="24"/>
        <end position="251"/>
    </location>
</feature>
<evidence type="ECO:0000313" key="13">
    <source>
        <dbReference type="Proteomes" id="UP000566995"/>
    </source>
</evidence>
<keyword evidence="6 10" id="KW-0479">Metal-binding</keyword>
<comment type="catalytic activity">
    <reaction evidence="9 10">
        <text>hydrogencarbonate + H(+) = CO2 + H2O</text>
        <dbReference type="Rhea" id="RHEA:10748"/>
        <dbReference type="ChEBI" id="CHEBI:15377"/>
        <dbReference type="ChEBI" id="CHEBI:15378"/>
        <dbReference type="ChEBI" id="CHEBI:16526"/>
        <dbReference type="ChEBI" id="CHEBI:17544"/>
        <dbReference type="EC" id="4.2.1.1"/>
    </reaction>
</comment>
<dbReference type="EC" id="4.2.1.1" evidence="4 10"/>
<dbReference type="InterPro" id="IPR018338">
    <property type="entry name" value="Carbonic_anhydrase_a-class_CS"/>
</dbReference>
<comment type="cofactor">
    <cofactor evidence="1 10">
        <name>Zn(2+)</name>
        <dbReference type="ChEBI" id="CHEBI:29105"/>
    </cofactor>
</comment>
<dbReference type="RefSeq" id="WP_184594602.1">
    <property type="nucleotide sequence ID" value="NZ_JACHLI010000026.1"/>
</dbReference>
<gene>
    <name evidence="12" type="ORF">HNP46_005178</name>
</gene>
<dbReference type="GO" id="GO:0004089">
    <property type="term" value="F:carbonate dehydratase activity"/>
    <property type="evidence" value="ECO:0007669"/>
    <property type="project" value="UniProtKB-UniRule"/>
</dbReference>
<evidence type="ECO:0000256" key="8">
    <source>
        <dbReference type="ARBA" id="ARBA00023239"/>
    </source>
</evidence>
<evidence type="ECO:0000256" key="10">
    <source>
        <dbReference type="RuleBase" id="RU367011"/>
    </source>
</evidence>
<dbReference type="Gene3D" id="3.10.200.10">
    <property type="entry name" value="Alpha carbonic anhydrase"/>
    <property type="match status" value="1"/>
</dbReference>
<proteinExistence type="inferred from homology"/>
<protein>
    <recommendedName>
        <fullName evidence="5 10">Carbonic anhydrase</fullName>
        <ecNumber evidence="4 10">4.2.1.1</ecNumber>
    </recommendedName>
</protein>
<evidence type="ECO:0000256" key="6">
    <source>
        <dbReference type="ARBA" id="ARBA00022723"/>
    </source>
</evidence>
<evidence type="ECO:0000256" key="9">
    <source>
        <dbReference type="ARBA" id="ARBA00048348"/>
    </source>
</evidence>
<dbReference type="InterPro" id="IPR036398">
    <property type="entry name" value="CA_dom_sf"/>
</dbReference>
<dbReference type="EMBL" id="JACHLI010000026">
    <property type="protein sequence ID" value="MBB4866273.1"/>
    <property type="molecule type" value="Genomic_DNA"/>
</dbReference>
<dbReference type="PANTHER" id="PTHR18952">
    <property type="entry name" value="CARBONIC ANHYDRASE"/>
    <property type="match status" value="1"/>
</dbReference>
<dbReference type="PROSITE" id="PS00162">
    <property type="entry name" value="ALPHA_CA_1"/>
    <property type="match status" value="1"/>
</dbReference>
<dbReference type="SMART" id="SM01057">
    <property type="entry name" value="Carb_anhydrase"/>
    <property type="match status" value="1"/>
</dbReference>
<dbReference type="InterPro" id="IPR001148">
    <property type="entry name" value="CA_dom"/>
</dbReference>
<dbReference type="PANTHER" id="PTHR18952:SF265">
    <property type="entry name" value="CARBONIC ANHYDRASE"/>
    <property type="match status" value="1"/>
</dbReference>
<evidence type="ECO:0000256" key="2">
    <source>
        <dbReference type="ARBA" id="ARBA00002904"/>
    </source>
</evidence>
<evidence type="ECO:0000256" key="1">
    <source>
        <dbReference type="ARBA" id="ARBA00001947"/>
    </source>
</evidence>
<name>A0A7W7P2T3_PSENT</name>
<evidence type="ECO:0000259" key="11">
    <source>
        <dbReference type="PROSITE" id="PS51144"/>
    </source>
</evidence>
<keyword evidence="7 10" id="KW-0862">Zinc</keyword>
<dbReference type="SUPFAM" id="SSF51069">
    <property type="entry name" value="Carbonic anhydrase"/>
    <property type="match status" value="1"/>
</dbReference>
<organism evidence="12 13">
    <name type="scientific">Pseudomonas nitroreducens</name>
    <dbReference type="NCBI Taxonomy" id="46680"/>
    <lineage>
        <taxon>Bacteria</taxon>
        <taxon>Pseudomonadati</taxon>
        <taxon>Pseudomonadota</taxon>
        <taxon>Gammaproteobacteria</taxon>
        <taxon>Pseudomonadales</taxon>
        <taxon>Pseudomonadaceae</taxon>
        <taxon>Pseudomonas</taxon>
    </lineage>
</organism>
<evidence type="ECO:0000313" key="12">
    <source>
        <dbReference type="EMBL" id="MBB4866273.1"/>
    </source>
</evidence>
<evidence type="ECO:0000256" key="7">
    <source>
        <dbReference type="ARBA" id="ARBA00022833"/>
    </source>
</evidence>
<evidence type="ECO:0000256" key="5">
    <source>
        <dbReference type="ARBA" id="ARBA00014628"/>
    </source>
</evidence>
<dbReference type="AlphaFoldDB" id="A0A7W7P2T3"/>
<reference evidence="12 13" key="1">
    <citation type="submission" date="2020-08" db="EMBL/GenBank/DDBJ databases">
        <title>Functional genomics of gut bacteria from endangered species of beetles.</title>
        <authorList>
            <person name="Carlos-Shanley C."/>
        </authorList>
    </citation>
    <scope>NUCLEOTIDE SEQUENCE [LARGE SCALE GENOMIC DNA]</scope>
    <source>
        <strain evidence="12 13">S00179</strain>
    </source>
</reference>
<dbReference type="GO" id="GO:0008270">
    <property type="term" value="F:zinc ion binding"/>
    <property type="evidence" value="ECO:0007669"/>
    <property type="project" value="UniProtKB-UniRule"/>
</dbReference>
<accession>A0A7W7P2T3</accession>
<keyword evidence="8 10" id="KW-0456">Lyase</keyword>
<evidence type="ECO:0000256" key="4">
    <source>
        <dbReference type="ARBA" id="ARBA00012925"/>
    </source>
</evidence>
<dbReference type="CDD" id="cd03124">
    <property type="entry name" value="alpha_CA_prokaryotic_like"/>
    <property type="match status" value="1"/>
</dbReference>
<evidence type="ECO:0000256" key="3">
    <source>
        <dbReference type="ARBA" id="ARBA00010718"/>
    </source>
</evidence>
<dbReference type="Pfam" id="PF00194">
    <property type="entry name" value="Carb_anhydrase"/>
    <property type="match status" value="1"/>
</dbReference>